<evidence type="ECO:0000256" key="1">
    <source>
        <dbReference type="ARBA" id="ARBA00010617"/>
    </source>
</evidence>
<dbReference type="GO" id="GO:0004497">
    <property type="term" value="F:monooxygenase activity"/>
    <property type="evidence" value="ECO:0007669"/>
    <property type="project" value="UniProtKB-KW"/>
</dbReference>
<dbReference type="EMBL" id="KQ947413">
    <property type="protein sequence ID" value="KUJ18218.1"/>
    <property type="molecule type" value="Genomic_DNA"/>
</dbReference>
<dbReference type="GeneID" id="28820429"/>
<dbReference type="InterPro" id="IPR001128">
    <property type="entry name" value="Cyt_P450"/>
</dbReference>
<organism evidence="7 8">
    <name type="scientific">Mollisia scopiformis</name>
    <name type="common">Conifer needle endophyte fungus</name>
    <name type="synonym">Phialocephala scopiformis</name>
    <dbReference type="NCBI Taxonomy" id="149040"/>
    <lineage>
        <taxon>Eukaryota</taxon>
        <taxon>Fungi</taxon>
        <taxon>Dikarya</taxon>
        <taxon>Ascomycota</taxon>
        <taxon>Pezizomycotina</taxon>
        <taxon>Leotiomycetes</taxon>
        <taxon>Helotiales</taxon>
        <taxon>Mollisiaceae</taxon>
        <taxon>Mollisia</taxon>
    </lineage>
</organism>
<gene>
    <name evidence="7" type="ORF">LY89DRAFT_614822</name>
</gene>
<proteinExistence type="inferred from homology"/>
<dbReference type="Pfam" id="PF00067">
    <property type="entry name" value="p450"/>
    <property type="match status" value="1"/>
</dbReference>
<keyword evidence="5" id="KW-0408">Iron</keyword>
<keyword evidence="2" id="KW-0349">Heme</keyword>
<dbReference type="Gene3D" id="1.10.630.10">
    <property type="entry name" value="Cytochrome P450"/>
    <property type="match status" value="1"/>
</dbReference>
<evidence type="ECO:0000313" key="8">
    <source>
        <dbReference type="Proteomes" id="UP000070700"/>
    </source>
</evidence>
<evidence type="ECO:0000256" key="2">
    <source>
        <dbReference type="ARBA" id="ARBA00022617"/>
    </source>
</evidence>
<dbReference type="InterPro" id="IPR002397">
    <property type="entry name" value="Cyt_P450_B"/>
</dbReference>
<keyword evidence="6" id="KW-0503">Monooxygenase</keyword>
<evidence type="ECO:0000256" key="4">
    <source>
        <dbReference type="ARBA" id="ARBA00023002"/>
    </source>
</evidence>
<sequence>MTPPKFPFARHSGTEPPLEYAHLRATEPVSQVELWDGSLAWLVVKHKDICSVLTDQRLSKQRTRPGFPELSAGGKAAAKNKPTFVDMDPPEHMQQRSMVEPLFTREHINGMRPNIQKTVDSLLDAIIKEGNSQPIDLGEKFAIPAPSYTIYSILGVPFSDLERLTTFAAIRGNGSATASEASSANAALLSYMGQLVEERLLEPKEDLISHLVNEQLIPGHLKKDDVVQIAFLLLVAGNATMTSMILLGVITLLQHPDQLELLKADPEKWSAPFVEELCRFHTASALATRRVAKEDVVIGGKLIKSGEGIIAATQSGNRDEDVYPDADVFDIKRLRGKEEALGYGWGEHRCVAEWLARAELEIVFGALWQKMPKLRLAIGFEDVKYSPPKKDVGLSELPVVF</sequence>
<dbReference type="SUPFAM" id="SSF48264">
    <property type="entry name" value="Cytochrome P450"/>
    <property type="match status" value="1"/>
</dbReference>
<accession>A0A194XDG7</accession>
<dbReference type="CDD" id="cd11030">
    <property type="entry name" value="CYP105-like"/>
    <property type="match status" value="1"/>
</dbReference>
<reference evidence="7 8" key="1">
    <citation type="submission" date="2015-10" db="EMBL/GenBank/DDBJ databases">
        <title>Full genome of DAOMC 229536 Phialocephala scopiformis, a fungal endophyte of spruce producing the potent anti-insectan compound rugulosin.</title>
        <authorList>
            <consortium name="DOE Joint Genome Institute"/>
            <person name="Walker A.K."/>
            <person name="Frasz S.L."/>
            <person name="Seifert K.A."/>
            <person name="Miller J.D."/>
            <person name="Mondo S.J."/>
            <person name="Labutti K."/>
            <person name="Lipzen A."/>
            <person name="Dockter R."/>
            <person name="Kennedy M."/>
            <person name="Grigoriev I.V."/>
            <person name="Spatafora J.W."/>
        </authorList>
    </citation>
    <scope>NUCLEOTIDE SEQUENCE [LARGE SCALE GENOMIC DNA]</scope>
    <source>
        <strain evidence="7 8">CBS 120377</strain>
    </source>
</reference>
<dbReference type="PRINTS" id="PR00359">
    <property type="entry name" value="BP450"/>
</dbReference>
<keyword evidence="4" id="KW-0560">Oxidoreductase</keyword>
<dbReference type="InterPro" id="IPR036396">
    <property type="entry name" value="Cyt_P450_sf"/>
</dbReference>
<dbReference type="GO" id="GO:0020037">
    <property type="term" value="F:heme binding"/>
    <property type="evidence" value="ECO:0007669"/>
    <property type="project" value="InterPro"/>
</dbReference>
<evidence type="ECO:0000256" key="3">
    <source>
        <dbReference type="ARBA" id="ARBA00022723"/>
    </source>
</evidence>
<comment type="similarity">
    <text evidence="1">Belongs to the cytochrome P450 family.</text>
</comment>
<dbReference type="RefSeq" id="XP_018072573.1">
    <property type="nucleotide sequence ID" value="XM_018210703.1"/>
</dbReference>
<evidence type="ECO:0000256" key="5">
    <source>
        <dbReference type="ARBA" id="ARBA00023004"/>
    </source>
</evidence>
<keyword evidence="8" id="KW-1185">Reference proteome</keyword>
<dbReference type="GO" id="GO:0005506">
    <property type="term" value="F:iron ion binding"/>
    <property type="evidence" value="ECO:0007669"/>
    <property type="project" value="InterPro"/>
</dbReference>
<dbReference type="GO" id="GO:0016705">
    <property type="term" value="F:oxidoreductase activity, acting on paired donors, with incorporation or reduction of molecular oxygen"/>
    <property type="evidence" value="ECO:0007669"/>
    <property type="project" value="InterPro"/>
</dbReference>
<dbReference type="PANTHER" id="PTHR46696:SF6">
    <property type="entry name" value="P450, PUTATIVE (EUROFUNG)-RELATED"/>
    <property type="match status" value="1"/>
</dbReference>
<dbReference type="PANTHER" id="PTHR46696">
    <property type="entry name" value="P450, PUTATIVE (EUROFUNG)-RELATED"/>
    <property type="match status" value="1"/>
</dbReference>
<protein>
    <submittedName>
        <fullName evidence="7">Cytochrome P450 55A3</fullName>
    </submittedName>
</protein>
<dbReference type="FunFam" id="1.10.630.10:FF:000018">
    <property type="entry name" value="Cytochrome P450 monooxygenase"/>
    <property type="match status" value="1"/>
</dbReference>
<evidence type="ECO:0000313" key="7">
    <source>
        <dbReference type="EMBL" id="KUJ18218.1"/>
    </source>
</evidence>
<dbReference type="InParanoid" id="A0A194XDG7"/>
<dbReference type="AlphaFoldDB" id="A0A194XDG7"/>
<evidence type="ECO:0000256" key="6">
    <source>
        <dbReference type="ARBA" id="ARBA00023033"/>
    </source>
</evidence>
<dbReference type="Proteomes" id="UP000070700">
    <property type="component" value="Unassembled WGS sequence"/>
</dbReference>
<name>A0A194XDG7_MOLSC</name>
<dbReference type="KEGG" id="psco:LY89DRAFT_614822"/>
<dbReference type="OrthoDB" id="3945418at2759"/>
<keyword evidence="3" id="KW-0479">Metal-binding</keyword>